<keyword evidence="2" id="KW-1185">Reference proteome</keyword>
<sequence>MTAFSISIADVSLPHALSVDDVLTGSFLECDVVSGEMTWQAFTYDCIMKAKSLYPLLQDTSLPTIWLLPAWAFQYQQKEIVIETFNQLFSTTPELVFFQGSSGMDAAIKMMAEQGIDEANIIAVDGVYLANSSAEYCYYGVGGLTAKFEISPAGWSQRFFHYETTIDFIQHDAFKALFLDASEGLAVPIDIIFSPGNGVAQDGDTWLHSLQLLAPHLSEDIDYVFPAYLLGKIGAMSGVINLYSLINNPCYRDSQHALMISQEQSVHQAVGSYVWTNEEAHS</sequence>
<dbReference type="STRING" id="1792290.MSP8886_03154"/>
<evidence type="ECO:0000313" key="1">
    <source>
        <dbReference type="EMBL" id="SBS34735.1"/>
    </source>
</evidence>
<accession>A0A1A8TLG7</accession>
<organism evidence="1 2">
    <name type="scientific">Marinomonas spartinae</name>
    <dbReference type="NCBI Taxonomy" id="1792290"/>
    <lineage>
        <taxon>Bacteria</taxon>
        <taxon>Pseudomonadati</taxon>
        <taxon>Pseudomonadota</taxon>
        <taxon>Gammaproteobacteria</taxon>
        <taxon>Oceanospirillales</taxon>
        <taxon>Oceanospirillaceae</taxon>
        <taxon>Marinomonas</taxon>
    </lineage>
</organism>
<name>A0A1A8TLG7_9GAMM</name>
<protein>
    <submittedName>
        <fullName evidence="1">Uncharacterized protein</fullName>
    </submittedName>
</protein>
<proteinExistence type="predicted"/>
<dbReference type="AlphaFoldDB" id="A0A1A8TLG7"/>
<reference evidence="1 2" key="1">
    <citation type="submission" date="2016-06" db="EMBL/GenBank/DDBJ databases">
        <authorList>
            <person name="Kjaerup R.B."/>
            <person name="Dalgaard T.S."/>
            <person name="Juul-Madsen H.R."/>
        </authorList>
    </citation>
    <scope>NUCLEOTIDE SEQUENCE [LARGE SCALE GENOMIC DNA]</scope>
    <source>
        <strain evidence="1 2">CECT 8886</strain>
    </source>
</reference>
<gene>
    <name evidence="1" type="ORF">MSP8886_03154</name>
</gene>
<dbReference type="OrthoDB" id="6304282at2"/>
<dbReference type="EMBL" id="FLOB01000008">
    <property type="protein sequence ID" value="SBS34735.1"/>
    <property type="molecule type" value="Genomic_DNA"/>
</dbReference>
<dbReference type="RefSeq" id="WP_067018109.1">
    <property type="nucleotide sequence ID" value="NZ_FLOB01000008.1"/>
</dbReference>
<dbReference type="Proteomes" id="UP000092544">
    <property type="component" value="Unassembled WGS sequence"/>
</dbReference>
<evidence type="ECO:0000313" key="2">
    <source>
        <dbReference type="Proteomes" id="UP000092544"/>
    </source>
</evidence>